<keyword evidence="4" id="KW-0378">Hydrolase</keyword>
<dbReference type="PANTHER" id="PTHR43200:SF6">
    <property type="entry name" value="3'(2'),5'-BISPHOSPHATE NUCLEOTIDASE"/>
    <property type="match status" value="1"/>
</dbReference>
<evidence type="ECO:0000256" key="1">
    <source>
        <dbReference type="ARBA" id="ARBA00001946"/>
    </source>
</evidence>
<dbReference type="CDD" id="cd01517">
    <property type="entry name" value="PAP_phosphatase"/>
    <property type="match status" value="1"/>
</dbReference>
<keyword evidence="7" id="KW-1185">Reference proteome</keyword>
<dbReference type="InterPro" id="IPR051090">
    <property type="entry name" value="Inositol_monoP_superfamily"/>
</dbReference>
<evidence type="ECO:0000256" key="5">
    <source>
        <dbReference type="ARBA" id="ARBA00022842"/>
    </source>
</evidence>
<dbReference type="Pfam" id="PF00459">
    <property type="entry name" value="Inositol_P"/>
    <property type="match status" value="1"/>
</dbReference>
<evidence type="ECO:0000256" key="2">
    <source>
        <dbReference type="ARBA" id="ARBA00009759"/>
    </source>
</evidence>
<evidence type="ECO:0000313" key="6">
    <source>
        <dbReference type="EMBL" id="QHP83052.1"/>
    </source>
</evidence>
<dbReference type="EMBL" id="CP035278">
    <property type="protein sequence ID" value="QHP83052.1"/>
    <property type="molecule type" value="Genomic_DNA"/>
</dbReference>
<dbReference type="SUPFAM" id="SSF56655">
    <property type="entry name" value="Carbohydrate phosphatase"/>
    <property type="match status" value="1"/>
</dbReference>
<name>A0ABX6ISK2_9CHLA</name>
<comment type="cofactor">
    <cofactor evidence="1">
        <name>Mg(2+)</name>
        <dbReference type="ChEBI" id="CHEBI:18420"/>
    </cofactor>
</comment>
<comment type="similarity">
    <text evidence="2">Belongs to the inositol monophosphatase superfamily.</text>
</comment>
<organism evidence="6 7">
    <name type="scientific">Chlamydia suis</name>
    <dbReference type="NCBI Taxonomy" id="83559"/>
    <lineage>
        <taxon>Bacteria</taxon>
        <taxon>Pseudomonadati</taxon>
        <taxon>Chlamydiota</taxon>
        <taxon>Chlamydiia</taxon>
        <taxon>Chlamydiales</taxon>
        <taxon>Chlamydiaceae</taxon>
        <taxon>Chlamydia/Chlamydophila group</taxon>
        <taxon>Chlamydia</taxon>
    </lineage>
</organism>
<accession>A0ABX6ISK2</accession>
<gene>
    <name evidence="6" type="primary">cysQ</name>
    <name evidence="6" type="ORF">Chls_177</name>
</gene>
<dbReference type="InterPro" id="IPR000760">
    <property type="entry name" value="Inositol_monophosphatase-like"/>
</dbReference>
<proteinExistence type="inferred from homology"/>
<dbReference type="Gene3D" id="3.30.540.10">
    <property type="entry name" value="Fructose-1,6-Bisphosphatase, subunit A, domain 1"/>
    <property type="match status" value="1"/>
</dbReference>
<keyword evidence="5" id="KW-0460">Magnesium</keyword>
<keyword evidence="3" id="KW-0479">Metal-binding</keyword>
<sequence>MSPSIKQQSLSIKSDRCLFQTAEKLMFPLLIDCQKAAETVVMQAMLSLMRYRKAHKFIPSWKKPDQTYVTPADYAIQYYFYQKLTSLFPHIPLVGEETLNPATDHERIPQIIHFAKQLDPKVSSQDLYHALSPENSLSSLFWLTDPIDGTSGFIKQRCFAVALSLFYEHTPVLSVIACPTSKDGSFKIYSAAKGEGLMICNPSHSFPFSLHEDFRPACKFCEASLSARNHQHLTTHILSKHLPWNPQPIRADSQCKYAWVADNTVDFFIRIPYSPPRAHYRDHAPGVFLIEEAGGLVTDISGTPLTFSNPNLYLEKHPLILASANEQMHSIILETLYRLRLQSASNSHFLEEPPFFPKNTQLNALQL</sequence>
<evidence type="ECO:0000256" key="3">
    <source>
        <dbReference type="ARBA" id="ARBA00022723"/>
    </source>
</evidence>
<dbReference type="Proteomes" id="UP000512184">
    <property type="component" value="Chromosome"/>
</dbReference>
<evidence type="ECO:0000256" key="4">
    <source>
        <dbReference type="ARBA" id="ARBA00022801"/>
    </source>
</evidence>
<dbReference type="Gene3D" id="3.40.190.80">
    <property type="match status" value="1"/>
</dbReference>
<protein>
    <submittedName>
        <fullName evidence="6">Sulfite Synthesis/biphosphate phosphatase</fullName>
    </submittedName>
</protein>
<reference evidence="6" key="1">
    <citation type="submission" date="2019-01" db="EMBL/GenBank/DDBJ databases">
        <title>Whole genome sequencing and annotation enables comparative genome analysis that reveals unique features of the Chlamydia suis R19 Genome.</title>
        <authorList>
            <person name="Dimond Z.E."/>
        </authorList>
    </citation>
    <scope>NUCLEOTIDE SEQUENCE [LARGE SCALE GENOMIC DNA]</scope>
    <source>
        <strain evidence="6">R19</strain>
    </source>
</reference>
<evidence type="ECO:0000313" key="7">
    <source>
        <dbReference type="Proteomes" id="UP000512184"/>
    </source>
</evidence>
<dbReference type="PANTHER" id="PTHR43200">
    <property type="entry name" value="PHOSPHATASE"/>
    <property type="match status" value="1"/>
</dbReference>